<feature type="region of interest" description="Disordered" evidence="1">
    <location>
        <begin position="491"/>
        <end position="542"/>
    </location>
</feature>
<accession>A0A9N9JJE6</accession>
<sequence>QDILIEILLCLAYYLIPISFTDLQMRKNATSHGGKSTKNETLARGNKSMATNTSKTKTVRGVINKDNTNTSVAKSTKVTKEKGGTKLSKEGRDDFVTQDPQAIDMMDAAESGSISPKREEDTTKLSWGCKEKNKIPLAAASASKRCIAVNMSHYVLKRLIAAQCDGSSMKIKVAKDIKDIEITLNGKDKFQFTKTPVEKLSKILLLSRNKMEVVGDIKYQVTSTKDSNRKAKMDLATKRLNTAYKEEKIKKEKRRIQVIDPLPDPDVVKSKSTKTNRPKRKEPGMSYCVPASSSFISNDDTSGVPLRKRVVHLIASTELTPDLLNTDQIVKKVKDNKENVQKVLEEVAEHTKKGWKLTNNAWLTLEPYTWFSYGQKVVSGVVQKMNEVADEMGLPPDAPQRPRPPKHTLPPNHSTNIDVGESSSRKRHKISSGAYSEIQQSNDVLLPGTIRGAKTIRGGKSTKGRGAKTLTSLQKHDDDIDYDAKSVLSTRGAKSIRGRGNKTTATTIASLTAEPTTSHSIQTTTRAKRGRPLGSKTSRANKTSTLKGTIALSNIEPSKQEKQETTEVNGHTLVNGINNEAKQSKYRVNTLTEFRDLIDEFNAKQDEYNEIDLKLTNWIPLYEELYPSLRSARQSREKPIINRIMETFGNGSEVFNLVERFNALEEELYQISAEAWRAAKE</sequence>
<name>A0A9N9JJE6_9GLOM</name>
<dbReference type="AlphaFoldDB" id="A0A9N9JJE6"/>
<gene>
    <name evidence="2" type="ORF">DERYTH_LOCUS20026</name>
</gene>
<comment type="caution">
    <text evidence="2">The sequence shown here is derived from an EMBL/GenBank/DDBJ whole genome shotgun (WGS) entry which is preliminary data.</text>
</comment>
<feature type="non-terminal residue" evidence="2">
    <location>
        <position position="1"/>
    </location>
</feature>
<feature type="compositionally biased region" description="Polar residues" evidence="1">
    <location>
        <begin position="501"/>
        <end position="525"/>
    </location>
</feature>
<dbReference type="InterPro" id="IPR042065">
    <property type="entry name" value="E3_ELL-like"/>
</dbReference>
<feature type="non-terminal residue" evidence="2">
    <location>
        <position position="681"/>
    </location>
</feature>
<feature type="compositionally biased region" description="Polar residues" evidence="1">
    <location>
        <begin position="67"/>
        <end position="76"/>
    </location>
</feature>
<keyword evidence="3" id="KW-1185">Reference proteome</keyword>
<dbReference type="Gene3D" id="1.10.10.2670">
    <property type="entry name" value="E3 ubiquitin-protein ligase"/>
    <property type="match status" value="1"/>
</dbReference>
<feature type="region of interest" description="Disordered" evidence="1">
    <location>
        <begin position="391"/>
        <end position="436"/>
    </location>
</feature>
<protein>
    <submittedName>
        <fullName evidence="2">1369_t:CDS:1</fullName>
    </submittedName>
</protein>
<feature type="compositionally biased region" description="Polar residues" evidence="1">
    <location>
        <begin position="28"/>
        <end position="40"/>
    </location>
</feature>
<feature type="region of interest" description="Disordered" evidence="1">
    <location>
        <begin position="262"/>
        <end position="284"/>
    </location>
</feature>
<organism evidence="2 3">
    <name type="scientific">Dentiscutata erythropus</name>
    <dbReference type="NCBI Taxonomy" id="1348616"/>
    <lineage>
        <taxon>Eukaryota</taxon>
        <taxon>Fungi</taxon>
        <taxon>Fungi incertae sedis</taxon>
        <taxon>Mucoromycota</taxon>
        <taxon>Glomeromycotina</taxon>
        <taxon>Glomeromycetes</taxon>
        <taxon>Diversisporales</taxon>
        <taxon>Gigasporaceae</taxon>
        <taxon>Dentiscutata</taxon>
    </lineage>
</organism>
<dbReference type="EMBL" id="CAJVPY010022921">
    <property type="protein sequence ID" value="CAG8784020.1"/>
    <property type="molecule type" value="Genomic_DNA"/>
</dbReference>
<evidence type="ECO:0000313" key="3">
    <source>
        <dbReference type="Proteomes" id="UP000789405"/>
    </source>
</evidence>
<feature type="region of interest" description="Disordered" evidence="1">
    <location>
        <begin position="28"/>
        <end position="52"/>
    </location>
</feature>
<feature type="compositionally biased region" description="Basic and acidic residues" evidence="1">
    <location>
        <begin position="78"/>
        <end position="92"/>
    </location>
</feature>
<evidence type="ECO:0000256" key="1">
    <source>
        <dbReference type="SAM" id="MobiDB-lite"/>
    </source>
</evidence>
<feature type="compositionally biased region" description="Basic residues" evidence="1">
    <location>
        <begin position="271"/>
        <end position="280"/>
    </location>
</feature>
<reference evidence="2" key="1">
    <citation type="submission" date="2021-06" db="EMBL/GenBank/DDBJ databases">
        <authorList>
            <person name="Kallberg Y."/>
            <person name="Tangrot J."/>
            <person name="Rosling A."/>
        </authorList>
    </citation>
    <scope>NUCLEOTIDE SEQUENCE</scope>
    <source>
        <strain evidence="2">MA453B</strain>
    </source>
</reference>
<dbReference type="Proteomes" id="UP000789405">
    <property type="component" value="Unassembled WGS sequence"/>
</dbReference>
<feature type="region of interest" description="Disordered" evidence="1">
    <location>
        <begin position="67"/>
        <end position="92"/>
    </location>
</feature>
<dbReference type="OrthoDB" id="2587563at2759"/>
<evidence type="ECO:0000313" key="2">
    <source>
        <dbReference type="EMBL" id="CAG8784020.1"/>
    </source>
</evidence>
<proteinExistence type="predicted"/>
<feature type="region of interest" description="Disordered" evidence="1">
    <location>
        <begin position="557"/>
        <end position="576"/>
    </location>
</feature>